<reference evidence="3" key="1">
    <citation type="submission" date="2016-06" db="UniProtKB">
        <authorList>
            <consortium name="WormBaseParasite"/>
        </authorList>
    </citation>
    <scope>IDENTIFICATION</scope>
</reference>
<dbReference type="PANTHER" id="PTHR12349">
    <property type="entry name" value="ANKYRIN REPEAT AND LEM DOMAIN-CONTAINING PROTEIN 2"/>
    <property type="match status" value="1"/>
</dbReference>
<evidence type="ECO:0000313" key="2">
    <source>
        <dbReference type="Proteomes" id="UP000272942"/>
    </source>
</evidence>
<sequence>MESKMDSDEEFYDCLSDGKVVNVVECCIPVKYCAIASPQGKGFGEVFLDLKKAQEKWKQLKGARMRVFDDYACAQQFANTPVKNKTEQTIYPPSPKADVESTPYSSVTQPVLLKFRALIEKGDVDGMRQMVAENPMTLVRLRYNALHVAAAAGVADAVDFLLSRLNSTTFWKQIYPGSDDQTTIERQKHVTDLYLNSPELGNLETPLHFACKFGHLNCVRLLTCHPLTQLDVLNRTGQKPVELTCFRMSGRAHTDSQSNPDPVSRATILTQSIRRLFDQ</sequence>
<keyword evidence="2" id="KW-1185">Reference proteome</keyword>
<dbReference type="WBParaSite" id="ECPE_0001423201-mRNA-1">
    <property type="protein sequence ID" value="ECPE_0001423201-mRNA-1"/>
    <property type="gene ID" value="ECPE_0001423201"/>
</dbReference>
<dbReference type="SUPFAM" id="SSF48403">
    <property type="entry name" value="Ankyrin repeat"/>
    <property type="match status" value="1"/>
</dbReference>
<gene>
    <name evidence="1" type="ORF">ECPE_LOCUS14192</name>
</gene>
<evidence type="ECO:0000313" key="1">
    <source>
        <dbReference type="EMBL" id="VDP91464.1"/>
    </source>
</evidence>
<organism evidence="3">
    <name type="scientific">Echinostoma caproni</name>
    <dbReference type="NCBI Taxonomy" id="27848"/>
    <lineage>
        <taxon>Eukaryota</taxon>
        <taxon>Metazoa</taxon>
        <taxon>Spiralia</taxon>
        <taxon>Lophotrochozoa</taxon>
        <taxon>Platyhelminthes</taxon>
        <taxon>Trematoda</taxon>
        <taxon>Digenea</taxon>
        <taxon>Plagiorchiida</taxon>
        <taxon>Echinostomata</taxon>
        <taxon>Echinostomatoidea</taxon>
        <taxon>Echinostomatidae</taxon>
        <taxon>Echinostoma</taxon>
    </lineage>
</organism>
<dbReference type="SMART" id="SM00248">
    <property type="entry name" value="ANK"/>
    <property type="match status" value="2"/>
</dbReference>
<accession>A0A183B4Q7</accession>
<dbReference type="Proteomes" id="UP000272942">
    <property type="component" value="Unassembled WGS sequence"/>
</dbReference>
<evidence type="ECO:0000313" key="3">
    <source>
        <dbReference type="WBParaSite" id="ECPE_0001423201-mRNA-1"/>
    </source>
</evidence>
<protein>
    <submittedName>
        <fullName evidence="3">ANK_REP_REGION domain-containing protein</fullName>
    </submittedName>
</protein>
<dbReference type="Pfam" id="PF12796">
    <property type="entry name" value="Ank_2"/>
    <property type="match status" value="1"/>
</dbReference>
<dbReference type="OrthoDB" id="7446186at2759"/>
<dbReference type="PANTHER" id="PTHR12349:SF4">
    <property type="entry name" value="ANKYRIN REPEAT AND LEM DOMAIN-CONTAINING PROTEIN 2"/>
    <property type="match status" value="1"/>
</dbReference>
<dbReference type="InterPro" id="IPR036770">
    <property type="entry name" value="Ankyrin_rpt-contain_sf"/>
</dbReference>
<dbReference type="AlphaFoldDB" id="A0A183B4Q7"/>
<dbReference type="InterPro" id="IPR002110">
    <property type="entry name" value="Ankyrin_rpt"/>
</dbReference>
<proteinExistence type="predicted"/>
<reference evidence="1 2" key="2">
    <citation type="submission" date="2018-11" db="EMBL/GenBank/DDBJ databases">
        <authorList>
            <consortium name="Pathogen Informatics"/>
        </authorList>
    </citation>
    <scope>NUCLEOTIDE SEQUENCE [LARGE SCALE GENOMIC DNA]</scope>
    <source>
        <strain evidence="1 2">Egypt</strain>
    </source>
</reference>
<dbReference type="EMBL" id="UZAN01056916">
    <property type="protein sequence ID" value="VDP91464.1"/>
    <property type="molecule type" value="Genomic_DNA"/>
</dbReference>
<dbReference type="Gene3D" id="1.25.40.20">
    <property type="entry name" value="Ankyrin repeat-containing domain"/>
    <property type="match status" value="1"/>
</dbReference>
<name>A0A183B4Q7_9TREM</name>